<feature type="region of interest" description="Disordered" evidence="1">
    <location>
        <begin position="1"/>
        <end position="29"/>
    </location>
</feature>
<evidence type="ECO:0000313" key="3">
    <source>
        <dbReference type="Proteomes" id="UP000183832"/>
    </source>
</evidence>
<proteinExistence type="predicted"/>
<dbReference type="Proteomes" id="UP000183832">
    <property type="component" value="Unassembled WGS sequence"/>
</dbReference>
<organism evidence="2 3">
    <name type="scientific">Clunio marinus</name>
    <dbReference type="NCBI Taxonomy" id="568069"/>
    <lineage>
        <taxon>Eukaryota</taxon>
        <taxon>Metazoa</taxon>
        <taxon>Ecdysozoa</taxon>
        <taxon>Arthropoda</taxon>
        <taxon>Hexapoda</taxon>
        <taxon>Insecta</taxon>
        <taxon>Pterygota</taxon>
        <taxon>Neoptera</taxon>
        <taxon>Endopterygota</taxon>
        <taxon>Diptera</taxon>
        <taxon>Nematocera</taxon>
        <taxon>Chironomoidea</taxon>
        <taxon>Chironomidae</taxon>
        <taxon>Clunio</taxon>
    </lineage>
</organism>
<name>A0A1J1ILD3_9DIPT</name>
<feature type="compositionally biased region" description="Basic and acidic residues" evidence="1">
    <location>
        <begin position="1"/>
        <end position="16"/>
    </location>
</feature>
<dbReference type="AlphaFoldDB" id="A0A1J1ILD3"/>
<dbReference type="EMBL" id="CVRI01000055">
    <property type="protein sequence ID" value="CRL01035.1"/>
    <property type="molecule type" value="Genomic_DNA"/>
</dbReference>
<evidence type="ECO:0000313" key="2">
    <source>
        <dbReference type="EMBL" id="CRL01035.1"/>
    </source>
</evidence>
<protein>
    <submittedName>
        <fullName evidence="2">CLUMA_CG014757, isoform A</fullName>
    </submittedName>
</protein>
<keyword evidence="3" id="KW-1185">Reference proteome</keyword>
<evidence type="ECO:0000256" key="1">
    <source>
        <dbReference type="SAM" id="MobiDB-lite"/>
    </source>
</evidence>
<reference evidence="2 3" key="1">
    <citation type="submission" date="2015-04" db="EMBL/GenBank/DDBJ databases">
        <authorList>
            <person name="Syromyatnikov M.Y."/>
            <person name="Popov V.N."/>
        </authorList>
    </citation>
    <scope>NUCLEOTIDE SEQUENCE [LARGE SCALE GENOMIC DNA]</scope>
</reference>
<gene>
    <name evidence="2" type="ORF">CLUMA_CG014757</name>
</gene>
<sequence length="86" mass="9743">MAENKAPEGNENDAKRANSGKKFHKIADTNDDKRHALPWNLTMLRITKAAITDHGEFHALFGCLMPHAIPFTLTLFQQNEAAQWQQ</sequence>
<accession>A0A1J1ILD3</accession>